<organism evidence="2 3">
    <name type="scientific">Zoogloea ramigera</name>
    <dbReference type="NCBI Taxonomy" id="350"/>
    <lineage>
        <taxon>Bacteria</taxon>
        <taxon>Pseudomonadati</taxon>
        <taxon>Pseudomonadota</taxon>
        <taxon>Betaproteobacteria</taxon>
        <taxon>Rhodocyclales</taxon>
        <taxon>Zoogloeaceae</taxon>
        <taxon>Zoogloea</taxon>
    </lineage>
</organism>
<dbReference type="Gene3D" id="3.30.470.30">
    <property type="entry name" value="DNA ligase/mRNA capping enzyme"/>
    <property type="match status" value="1"/>
</dbReference>
<evidence type="ECO:0000259" key="1">
    <source>
        <dbReference type="Pfam" id="PF09414"/>
    </source>
</evidence>
<dbReference type="RefSeq" id="WP_141350729.1">
    <property type="nucleotide sequence ID" value="NZ_BJNV01000016.1"/>
</dbReference>
<protein>
    <submittedName>
        <fullName evidence="2">DNA ligase III</fullName>
    </submittedName>
</protein>
<dbReference type="Proteomes" id="UP000318422">
    <property type="component" value="Unassembled WGS sequence"/>
</dbReference>
<gene>
    <name evidence="2" type="ORF">ZRA01_14060</name>
</gene>
<sequence length="242" mass="27371">MSEFFRFPHTPHLAWLGKGEPRDDKVLSQAEAKAFLAGPVLLEEKVDGANLGFSVGRDGLLRAQNRGQYLTRPLTGQFARLNDWLAMHEEDLFDVLGESLILFGEWVAAVHSLEYPDLPDYFLVFDVYDRSEKKFWSSARRDALVAKLGLCRIHEIGRGHYPLGVIEQLLRSSTSAYRHGACEGVYLRREDDNWLIARAKLVHPDFVQSIGEHWRSRALRWNVVRPAPPSFGECHSNGGAGS</sequence>
<dbReference type="Pfam" id="PF09414">
    <property type="entry name" value="RNA_ligase"/>
    <property type="match status" value="1"/>
</dbReference>
<dbReference type="OrthoDB" id="255834at2"/>
<keyword evidence="3" id="KW-1185">Reference proteome</keyword>
<dbReference type="InterPro" id="IPR021122">
    <property type="entry name" value="RNA_ligase_dom_REL/Rnl2"/>
</dbReference>
<keyword evidence="2" id="KW-0436">Ligase</keyword>
<dbReference type="PANTHER" id="PTHR43883:SF1">
    <property type="entry name" value="GLUCONOKINASE"/>
    <property type="match status" value="1"/>
</dbReference>
<dbReference type="SUPFAM" id="SSF56091">
    <property type="entry name" value="DNA ligase/mRNA capping enzyme, catalytic domain"/>
    <property type="match status" value="1"/>
</dbReference>
<dbReference type="PANTHER" id="PTHR43883">
    <property type="entry name" value="SLR0207 PROTEIN"/>
    <property type="match status" value="1"/>
</dbReference>
<proteinExistence type="predicted"/>
<evidence type="ECO:0000313" key="2">
    <source>
        <dbReference type="EMBL" id="GEC95333.1"/>
    </source>
</evidence>
<accession>A0A4Y4CVP6</accession>
<comment type="caution">
    <text evidence="2">The sequence shown here is derived from an EMBL/GenBank/DDBJ whole genome shotgun (WGS) entry which is preliminary data.</text>
</comment>
<evidence type="ECO:0000313" key="3">
    <source>
        <dbReference type="Proteomes" id="UP000318422"/>
    </source>
</evidence>
<name>A0A4Y4CVP6_ZOORA</name>
<feature type="domain" description="RNA ligase" evidence="1">
    <location>
        <begin position="39"/>
        <end position="201"/>
    </location>
</feature>
<dbReference type="EMBL" id="BJNV01000016">
    <property type="protein sequence ID" value="GEC95333.1"/>
    <property type="molecule type" value="Genomic_DNA"/>
</dbReference>
<dbReference type="InterPro" id="IPR052732">
    <property type="entry name" value="Cell-binding_unc_protein"/>
</dbReference>
<dbReference type="AlphaFoldDB" id="A0A4Y4CVP6"/>
<reference evidence="2 3" key="1">
    <citation type="submission" date="2019-06" db="EMBL/GenBank/DDBJ databases">
        <title>Whole genome shotgun sequence of Zoogloea ramigera NBRC 15342.</title>
        <authorList>
            <person name="Hosoyama A."/>
            <person name="Uohara A."/>
            <person name="Ohji S."/>
            <person name="Ichikawa N."/>
        </authorList>
    </citation>
    <scope>NUCLEOTIDE SEQUENCE [LARGE SCALE GENOMIC DNA]</scope>
    <source>
        <strain evidence="2 3">NBRC 15342</strain>
    </source>
</reference>
<dbReference type="GO" id="GO:0016874">
    <property type="term" value="F:ligase activity"/>
    <property type="evidence" value="ECO:0007669"/>
    <property type="project" value="UniProtKB-KW"/>
</dbReference>